<protein>
    <submittedName>
        <fullName evidence="3">Baseplate protein</fullName>
    </submittedName>
</protein>
<dbReference type="InterPro" id="IPR006949">
    <property type="entry name" value="Barrel_Baseplate_J-like"/>
</dbReference>
<gene>
    <name evidence="3" type="ORF">EHF44_16700</name>
</gene>
<evidence type="ECO:0000313" key="4">
    <source>
        <dbReference type="Proteomes" id="UP000270411"/>
    </source>
</evidence>
<dbReference type="KEGG" id="cpau:EHF44_16700"/>
<dbReference type="InterPro" id="IPR052399">
    <property type="entry name" value="Phage_Baseplate_Assmbl_Protein"/>
</dbReference>
<reference evidence="4" key="1">
    <citation type="submission" date="2018-11" db="EMBL/GenBank/DDBJ databases">
        <title>FDA dAtabase for Regulatory Grade micrObial Sequences (FDA-ARGOS): Supporting development and validation of Infectious Disease Dx tests.</title>
        <authorList>
            <person name="Goldberg B."/>
            <person name="Campos J."/>
            <person name="Tallon L."/>
            <person name="Sadzewicz L."/>
            <person name="Zhao X."/>
            <person name="Vavikolanu K."/>
            <person name="Mehta A."/>
            <person name="Aluvathingal J."/>
            <person name="Nadendla S."/>
            <person name="Geyer C."/>
            <person name="Nandy P."/>
            <person name="Yan Y."/>
            <person name="Sichtig H."/>
        </authorList>
    </citation>
    <scope>NUCLEOTIDE SEQUENCE [LARGE SCALE GENOMIC DNA]</scope>
    <source>
        <strain evidence="4">FDAARGOS_614</strain>
    </source>
</reference>
<sequence length="379" mass="38558">MAISTKDFTTLVREQVTAVQGYARVLVDLTVGSVFRAIVETSASGTVWLQSLILQVLAITRAATSSGSDLDSWVGDFGVTRLPATFATGQVTFSRFTPAQQAVVPVGATVQTGDGSQQYSVVADASSPAYNATLGGYVAAAGVASVTVPVVAVSAGSAGNAIAGAVSVISGAIAGIDTVTNAADFSNGADAESDPALRTRFVAYVRSLSKATKDAVRYAVTSLQQGVTVSLVENQTYAGAVQMGYFYAVVDDGTGAPTGTFLSTVANAIDAVRPLCSSFGVFAPVLVGASVSMTVTVAAGYDPAATRAVVSDALKSYINSLVRDPTTQVMTLPYSRLAQVAYDASPGVTNVTAVTLNGGASDLTANAKQVIKWTSVTVL</sequence>
<dbReference type="PANTHER" id="PTHR37829">
    <property type="entry name" value="PHAGE-LIKE ELEMENT PBSX PROTEIN XKDT"/>
    <property type="match status" value="1"/>
</dbReference>
<dbReference type="RefSeq" id="WP_124684678.1">
    <property type="nucleotide sequence ID" value="NZ_CP033969.1"/>
</dbReference>
<name>A0A3G8H3G8_9BURK</name>
<proteinExistence type="predicted"/>
<feature type="domain" description="Baseplate protein J-like barrel" evidence="1">
    <location>
        <begin position="91"/>
        <end position="188"/>
    </location>
</feature>
<dbReference type="AlphaFoldDB" id="A0A3G8H3G8"/>
<accession>A0A3G8H3G8</accession>
<dbReference type="EMBL" id="CP033969">
    <property type="protein sequence ID" value="AZG14926.1"/>
    <property type="molecule type" value="Genomic_DNA"/>
</dbReference>
<dbReference type="InterPro" id="IPR058530">
    <property type="entry name" value="Baseplate_J-like_C"/>
</dbReference>
<evidence type="ECO:0000259" key="2">
    <source>
        <dbReference type="Pfam" id="PF26079"/>
    </source>
</evidence>
<evidence type="ECO:0000259" key="1">
    <source>
        <dbReference type="Pfam" id="PF04865"/>
    </source>
</evidence>
<evidence type="ECO:0000313" key="3">
    <source>
        <dbReference type="EMBL" id="AZG14926.1"/>
    </source>
</evidence>
<dbReference type="Proteomes" id="UP000270411">
    <property type="component" value="Chromosome 1"/>
</dbReference>
<dbReference type="Pfam" id="PF04865">
    <property type="entry name" value="Baseplate_J"/>
    <property type="match status" value="1"/>
</dbReference>
<dbReference type="OrthoDB" id="7012887at2"/>
<organism evidence="3 4">
    <name type="scientific">Cupriavidus pauculus</name>
    <dbReference type="NCBI Taxonomy" id="82633"/>
    <lineage>
        <taxon>Bacteria</taxon>
        <taxon>Pseudomonadati</taxon>
        <taxon>Pseudomonadota</taxon>
        <taxon>Betaproteobacteria</taxon>
        <taxon>Burkholderiales</taxon>
        <taxon>Burkholderiaceae</taxon>
        <taxon>Cupriavidus</taxon>
    </lineage>
</organism>
<dbReference type="Pfam" id="PF26079">
    <property type="entry name" value="Baseplate_J_C"/>
    <property type="match status" value="1"/>
</dbReference>
<feature type="domain" description="Baseplate J-like C-terminal" evidence="2">
    <location>
        <begin position="290"/>
        <end position="378"/>
    </location>
</feature>
<dbReference type="PANTHER" id="PTHR37829:SF3">
    <property type="entry name" value="PROTEIN JAYE-RELATED"/>
    <property type="match status" value="1"/>
</dbReference>